<evidence type="ECO:0000256" key="1">
    <source>
        <dbReference type="SAM" id="MobiDB-lite"/>
    </source>
</evidence>
<evidence type="ECO:0000313" key="3">
    <source>
        <dbReference type="Proteomes" id="UP000198406"/>
    </source>
</evidence>
<protein>
    <submittedName>
        <fullName evidence="2">Uncharacterized protein</fullName>
    </submittedName>
</protein>
<feature type="region of interest" description="Disordered" evidence="1">
    <location>
        <begin position="111"/>
        <end position="138"/>
    </location>
</feature>
<dbReference type="InParanoid" id="A0A1Z5JG43"/>
<proteinExistence type="predicted"/>
<keyword evidence="3" id="KW-1185">Reference proteome</keyword>
<dbReference type="AlphaFoldDB" id="A0A1Z5JG43"/>
<comment type="caution">
    <text evidence="2">The sequence shown here is derived from an EMBL/GenBank/DDBJ whole genome shotgun (WGS) entry which is preliminary data.</text>
</comment>
<accession>A0A1Z5JG43</accession>
<evidence type="ECO:0000313" key="2">
    <source>
        <dbReference type="EMBL" id="GAX12970.1"/>
    </source>
</evidence>
<dbReference type="Proteomes" id="UP000198406">
    <property type="component" value="Unassembled WGS sequence"/>
</dbReference>
<name>A0A1Z5JG43_FISSO</name>
<gene>
    <name evidence="2" type="ORF">FisN_2HuN02</name>
</gene>
<dbReference type="EMBL" id="BDSP01000060">
    <property type="protein sequence ID" value="GAX12970.1"/>
    <property type="molecule type" value="Genomic_DNA"/>
</dbReference>
<reference evidence="2 3" key="1">
    <citation type="journal article" date="2015" name="Plant Cell">
        <title>Oil accumulation by the oleaginous diatom Fistulifera solaris as revealed by the genome and transcriptome.</title>
        <authorList>
            <person name="Tanaka T."/>
            <person name="Maeda Y."/>
            <person name="Veluchamy A."/>
            <person name="Tanaka M."/>
            <person name="Abida H."/>
            <person name="Marechal E."/>
            <person name="Bowler C."/>
            <person name="Muto M."/>
            <person name="Sunaga Y."/>
            <person name="Tanaka M."/>
            <person name="Yoshino T."/>
            <person name="Taniguchi T."/>
            <person name="Fukuda Y."/>
            <person name="Nemoto M."/>
            <person name="Matsumoto M."/>
            <person name="Wong P.S."/>
            <person name="Aburatani S."/>
            <person name="Fujibuchi W."/>
        </authorList>
    </citation>
    <scope>NUCLEOTIDE SEQUENCE [LARGE SCALE GENOMIC DNA]</scope>
    <source>
        <strain evidence="2 3">JPCC DA0580</strain>
    </source>
</reference>
<sequence>MIKNSDMHNSISTLREGRIGLRLRAAPSTPGKERRRRVVTSDSLDELSLDIDRDITRIKSKVNMSSSLPSAIAIVSPNSPNQCEEGLCRINRKASMKRSIDSAERWSDSFSDFGGGTRKHDSTPSLPSRGEKAALNSKSPLSRMKACIPPLDLTKEERNIKEVILKVVTRKTASRMSVCDHCQKFVPPIEIECVNKPKDLDDEDLTVCSLEDDDFSASL</sequence>
<organism evidence="2 3">
    <name type="scientific">Fistulifera solaris</name>
    <name type="common">Oleaginous diatom</name>
    <dbReference type="NCBI Taxonomy" id="1519565"/>
    <lineage>
        <taxon>Eukaryota</taxon>
        <taxon>Sar</taxon>
        <taxon>Stramenopiles</taxon>
        <taxon>Ochrophyta</taxon>
        <taxon>Bacillariophyta</taxon>
        <taxon>Bacillariophyceae</taxon>
        <taxon>Bacillariophycidae</taxon>
        <taxon>Naviculales</taxon>
        <taxon>Naviculaceae</taxon>
        <taxon>Fistulifera</taxon>
    </lineage>
</organism>